<organism evidence="2 3">
    <name type="scientific">Jiangella asiatica</name>
    <dbReference type="NCBI Taxonomy" id="2530372"/>
    <lineage>
        <taxon>Bacteria</taxon>
        <taxon>Bacillati</taxon>
        <taxon>Actinomycetota</taxon>
        <taxon>Actinomycetes</taxon>
        <taxon>Jiangellales</taxon>
        <taxon>Jiangellaceae</taxon>
        <taxon>Jiangella</taxon>
    </lineage>
</organism>
<protein>
    <recommendedName>
        <fullName evidence="1">Conserved hypothetical protein CHP02391 domain-containing protein</fullName>
    </recommendedName>
</protein>
<dbReference type="Proteomes" id="UP000294739">
    <property type="component" value="Unassembled WGS sequence"/>
</dbReference>
<name>A0A4R5D9C9_9ACTN</name>
<gene>
    <name evidence="2" type="ORF">E1269_12775</name>
</gene>
<dbReference type="AlphaFoldDB" id="A0A4R5D9C9"/>
<reference evidence="2 3" key="1">
    <citation type="submission" date="2019-03" db="EMBL/GenBank/DDBJ databases">
        <title>Draft genome sequences of novel Actinobacteria.</title>
        <authorList>
            <person name="Sahin N."/>
            <person name="Ay H."/>
            <person name="Saygin H."/>
        </authorList>
    </citation>
    <scope>NUCLEOTIDE SEQUENCE [LARGE SCALE GENOMIC DNA]</scope>
    <source>
        <strain evidence="2 3">5K138</strain>
    </source>
</reference>
<feature type="domain" description="Conserved hypothetical protein CHP02391" evidence="1">
    <location>
        <begin position="16"/>
        <end position="75"/>
    </location>
</feature>
<proteinExistence type="predicted"/>
<accession>A0A4R5D9C9</accession>
<evidence type="ECO:0000313" key="3">
    <source>
        <dbReference type="Proteomes" id="UP000294739"/>
    </source>
</evidence>
<dbReference type="InParanoid" id="A0A4R5D9C9"/>
<comment type="caution">
    <text evidence="2">The sequence shown here is derived from an EMBL/GenBank/DDBJ whole genome shotgun (WGS) entry which is preliminary data.</text>
</comment>
<dbReference type="InterPro" id="IPR012654">
    <property type="entry name" value="CHP02391"/>
</dbReference>
<dbReference type="RefSeq" id="WP_131894992.1">
    <property type="nucleotide sequence ID" value="NZ_SMKZ01000015.1"/>
</dbReference>
<keyword evidence="3" id="KW-1185">Reference proteome</keyword>
<sequence>MRPRHGRCGFAQLAARGVHQAVHDKVREWLRTDYYDAVFESVKALGPRLRSMKSLDLGGWRLVDEALLGKLPLLLAEAAEQLAAIGS</sequence>
<evidence type="ECO:0000313" key="2">
    <source>
        <dbReference type="EMBL" id="TDE10179.1"/>
    </source>
</evidence>
<dbReference type="OrthoDB" id="3189478at2"/>
<evidence type="ECO:0000259" key="1">
    <source>
        <dbReference type="Pfam" id="PF09509"/>
    </source>
</evidence>
<dbReference type="Pfam" id="PF09509">
    <property type="entry name" value="Hypoth_Ymh"/>
    <property type="match status" value="1"/>
</dbReference>
<dbReference type="EMBL" id="SMKZ01000015">
    <property type="protein sequence ID" value="TDE10179.1"/>
    <property type="molecule type" value="Genomic_DNA"/>
</dbReference>